<organism evidence="2 3">
    <name type="scientific">Cellulomonas oligotrophica</name>
    <dbReference type="NCBI Taxonomy" id="931536"/>
    <lineage>
        <taxon>Bacteria</taxon>
        <taxon>Bacillati</taxon>
        <taxon>Actinomycetota</taxon>
        <taxon>Actinomycetes</taxon>
        <taxon>Micrococcales</taxon>
        <taxon>Cellulomonadaceae</taxon>
        <taxon>Cellulomonas</taxon>
    </lineage>
</organism>
<name>A0ABQ4DB71_9CELL</name>
<sequence length="72" mass="7542">MGAGPGRTLRLYRYSGTDFWTGQDISATVDGPTGRGRREDDVPHPPGSTSARAPDRPEPQPAARHGEGPGSG</sequence>
<protein>
    <submittedName>
        <fullName evidence="2">Uncharacterized protein</fullName>
    </submittedName>
</protein>
<dbReference type="EMBL" id="BONN01000005">
    <property type="protein sequence ID" value="GIG32978.1"/>
    <property type="molecule type" value="Genomic_DNA"/>
</dbReference>
<dbReference type="Proteomes" id="UP000618382">
    <property type="component" value="Unassembled WGS sequence"/>
</dbReference>
<proteinExistence type="predicted"/>
<evidence type="ECO:0000256" key="1">
    <source>
        <dbReference type="SAM" id="MobiDB-lite"/>
    </source>
</evidence>
<evidence type="ECO:0000313" key="3">
    <source>
        <dbReference type="Proteomes" id="UP000618382"/>
    </source>
</evidence>
<gene>
    <name evidence="2" type="ORF">Col01nite_21370</name>
</gene>
<comment type="caution">
    <text evidence="2">The sequence shown here is derived from an EMBL/GenBank/DDBJ whole genome shotgun (WGS) entry which is preliminary data.</text>
</comment>
<accession>A0ABQ4DB71</accession>
<keyword evidence="3" id="KW-1185">Reference proteome</keyword>
<reference evidence="2 3" key="1">
    <citation type="submission" date="2021-01" db="EMBL/GenBank/DDBJ databases">
        <title>Whole genome shotgun sequence of Cellulomonas oligotrophica NBRC 109435.</title>
        <authorList>
            <person name="Komaki H."/>
            <person name="Tamura T."/>
        </authorList>
    </citation>
    <scope>NUCLEOTIDE SEQUENCE [LARGE SCALE GENOMIC DNA]</scope>
    <source>
        <strain evidence="2 3">NBRC 109435</strain>
    </source>
</reference>
<feature type="region of interest" description="Disordered" evidence="1">
    <location>
        <begin position="22"/>
        <end position="72"/>
    </location>
</feature>
<evidence type="ECO:0000313" key="2">
    <source>
        <dbReference type="EMBL" id="GIG32978.1"/>
    </source>
</evidence>